<dbReference type="PANTHER" id="PTHR46481">
    <property type="entry name" value="ZINC FINGER BED DOMAIN-CONTAINING PROTEIN 4"/>
    <property type="match status" value="1"/>
</dbReference>
<gene>
    <name evidence="2" type="ORF">WN944_011674</name>
</gene>
<feature type="compositionally biased region" description="Basic and acidic residues" evidence="1">
    <location>
        <begin position="106"/>
        <end position="120"/>
    </location>
</feature>
<dbReference type="Proteomes" id="UP001428341">
    <property type="component" value="Unassembled WGS sequence"/>
</dbReference>
<dbReference type="AlphaFoldDB" id="A0AAP0N027"/>
<evidence type="ECO:0000256" key="1">
    <source>
        <dbReference type="SAM" id="MobiDB-lite"/>
    </source>
</evidence>
<comment type="caution">
    <text evidence="2">The sequence shown here is derived from an EMBL/GenBank/DDBJ whole genome shotgun (WGS) entry which is preliminary data.</text>
</comment>
<dbReference type="InterPro" id="IPR052035">
    <property type="entry name" value="ZnF_BED_domain_contain"/>
</dbReference>
<evidence type="ECO:0000313" key="3">
    <source>
        <dbReference type="Proteomes" id="UP001428341"/>
    </source>
</evidence>
<keyword evidence="3" id="KW-1185">Reference proteome</keyword>
<feature type="region of interest" description="Disordered" evidence="1">
    <location>
        <begin position="92"/>
        <end position="120"/>
    </location>
</feature>
<dbReference type="PANTHER" id="PTHR46481:SF11">
    <property type="entry name" value="ZINC FINGER BED DOMAIN-CONTAINING PROTEIN RICESLEEPER 2-LIKE"/>
    <property type="match status" value="1"/>
</dbReference>
<name>A0AAP0N027_9ROSI</name>
<accession>A0AAP0N027</accession>
<organism evidence="2 3">
    <name type="scientific">Citrus x changshan-huyou</name>
    <dbReference type="NCBI Taxonomy" id="2935761"/>
    <lineage>
        <taxon>Eukaryota</taxon>
        <taxon>Viridiplantae</taxon>
        <taxon>Streptophyta</taxon>
        <taxon>Embryophyta</taxon>
        <taxon>Tracheophyta</taxon>
        <taxon>Spermatophyta</taxon>
        <taxon>Magnoliopsida</taxon>
        <taxon>eudicotyledons</taxon>
        <taxon>Gunneridae</taxon>
        <taxon>Pentapetalae</taxon>
        <taxon>rosids</taxon>
        <taxon>malvids</taxon>
        <taxon>Sapindales</taxon>
        <taxon>Rutaceae</taxon>
        <taxon>Aurantioideae</taxon>
        <taxon>Citrus</taxon>
    </lineage>
</organism>
<proteinExistence type="predicted"/>
<sequence>MNMTAQHVFDPNVLRKLKAEAIILHQLPISIVNAELYGSYLTTLNPLWQPMSVQTMRDEILKVYAAFVKKIQSRIAITTDVWICDSCSTRYSGGCCSHGSNEDEEADRHDGDGEEEPKLKQENYEVNDIVNIF</sequence>
<reference evidence="2 3" key="1">
    <citation type="submission" date="2024-05" db="EMBL/GenBank/DDBJ databases">
        <title>Haplotype-resolved chromosome-level genome assembly of Huyou (Citrus changshanensis).</title>
        <authorList>
            <person name="Miao C."/>
            <person name="Chen W."/>
            <person name="Wu Y."/>
            <person name="Wang L."/>
            <person name="Zhao S."/>
            <person name="Grierson D."/>
            <person name="Xu C."/>
            <person name="Chen K."/>
        </authorList>
    </citation>
    <scope>NUCLEOTIDE SEQUENCE [LARGE SCALE GENOMIC DNA]</scope>
    <source>
        <strain evidence="2">01-14</strain>
        <tissue evidence="2">Leaf</tissue>
    </source>
</reference>
<evidence type="ECO:0000313" key="2">
    <source>
        <dbReference type="EMBL" id="KAK9223232.1"/>
    </source>
</evidence>
<protein>
    <submittedName>
        <fullName evidence="2">Uncharacterized protein</fullName>
    </submittedName>
</protein>
<dbReference type="EMBL" id="JBCGBO010000002">
    <property type="protein sequence ID" value="KAK9223232.1"/>
    <property type="molecule type" value="Genomic_DNA"/>
</dbReference>